<accession>A0A1V0EEB1</accession>
<evidence type="ECO:0000313" key="2">
    <source>
        <dbReference type="Proteomes" id="UP000222485"/>
    </source>
</evidence>
<dbReference type="Proteomes" id="UP000222485">
    <property type="component" value="Genome"/>
</dbReference>
<proteinExistence type="predicted"/>
<organism evidence="1 2">
    <name type="scientific">Caulobacter phage Ccr32</name>
    <dbReference type="NCBI Taxonomy" id="1959738"/>
    <lineage>
        <taxon>Viruses</taxon>
        <taxon>Duplodnaviria</taxon>
        <taxon>Heunggongvirae</taxon>
        <taxon>Uroviricota</taxon>
        <taxon>Caudoviricetes</taxon>
        <taxon>Jeanschmidtviridae</taxon>
        <taxon>Shapirovirus</taxon>
        <taxon>Shapirovirus cbk</taxon>
    </lineage>
</organism>
<evidence type="ECO:0000313" key="1">
    <source>
        <dbReference type="EMBL" id="ARB15216.1"/>
    </source>
</evidence>
<sequence>MRGLPKPAEVQLRRYLQGGHFKHLIRAYRGWRPYNPATGTIHVDKRFSTKTVQRAVSAGTLDVYEFDEEGQVQVYALGAQFLGWKSSS</sequence>
<gene>
    <name evidence="1" type="ORF">Ccr32_gp298</name>
</gene>
<protein>
    <submittedName>
        <fullName evidence="1">Uncharacterized protein</fullName>
    </submittedName>
</protein>
<name>A0A1V0EEB1_9CAUD</name>
<reference evidence="2" key="1">
    <citation type="journal article" date="2017" name="Curr. Microbiol.">
        <title>Genomic Diversity of Type B3 Bacteriophages of Caulobacter crescentus.</title>
        <authorList>
            <person name="Ash K.T."/>
            <person name="Drake K.M."/>
            <person name="Gibbs W.S."/>
            <person name="Ely B."/>
        </authorList>
    </citation>
    <scope>NUCLEOTIDE SEQUENCE [LARGE SCALE GENOMIC DNA]</scope>
</reference>
<dbReference type="EMBL" id="KY555146">
    <property type="protein sequence ID" value="ARB15216.1"/>
    <property type="molecule type" value="Genomic_DNA"/>
</dbReference>